<protein>
    <recommendedName>
        <fullName evidence="3">Transposase</fullName>
    </recommendedName>
</protein>
<evidence type="ECO:0000313" key="2">
    <source>
        <dbReference type="Proteomes" id="UP000540989"/>
    </source>
</evidence>
<accession>A0A7W7ZJR2</accession>
<reference evidence="1 2" key="1">
    <citation type="submission" date="2020-08" db="EMBL/GenBank/DDBJ databases">
        <title>Genomic Encyclopedia of Type Strains, Phase IV (KMG-V): Genome sequencing to study the core and pangenomes of soil and plant-associated prokaryotes.</title>
        <authorList>
            <person name="Whitman W."/>
        </authorList>
    </citation>
    <scope>NUCLEOTIDE SEQUENCE [LARGE SCALE GENOMIC DNA]</scope>
    <source>
        <strain evidence="1 2">M8UP14</strain>
    </source>
</reference>
<name>A0A7W7ZJR2_9BACT</name>
<keyword evidence="2" id="KW-1185">Reference proteome</keyword>
<evidence type="ECO:0000313" key="1">
    <source>
        <dbReference type="EMBL" id="MBB5060446.1"/>
    </source>
</evidence>
<sequence length="82" mass="9108">MQIHSVGIDLGKTTFHLVALGDHGRILLKKFTQRQLITFTTNRQLADWNGSLLWGSLSRSCPASHRSKVGDITKVSQSPMAF</sequence>
<organism evidence="1 2">
    <name type="scientific">Granulicella aggregans</name>
    <dbReference type="NCBI Taxonomy" id="474949"/>
    <lineage>
        <taxon>Bacteria</taxon>
        <taxon>Pseudomonadati</taxon>
        <taxon>Acidobacteriota</taxon>
        <taxon>Terriglobia</taxon>
        <taxon>Terriglobales</taxon>
        <taxon>Acidobacteriaceae</taxon>
        <taxon>Granulicella</taxon>
    </lineage>
</organism>
<comment type="caution">
    <text evidence="1">The sequence shown here is derived from an EMBL/GenBank/DDBJ whole genome shotgun (WGS) entry which is preliminary data.</text>
</comment>
<dbReference type="EMBL" id="JACHIP010000013">
    <property type="protein sequence ID" value="MBB5060446.1"/>
    <property type="molecule type" value="Genomic_DNA"/>
</dbReference>
<proteinExistence type="predicted"/>
<dbReference type="AlphaFoldDB" id="A0A7W7ZJR2"/>
<evidence type="ECO:0008006" key="3">
    <source>
        <dbReference type="Google" id="ProtNLM"/>
    </source>
</evidence>
<dbReference type="Proteomes" id="UP000540989">
    <property type="component" value="Unassembled WGS sequence"/>
</dbReference>
<gene>
    <name evidence="1" type="ORF">HDF16_005182</name>
</gene>